<name>A0A165IRD8_EXIGL</name>
<accession>A0A165IRD8</accession>
<dbReference type="GO" id="GO:0016787">
    <property type="term" value="F:hydrolase activity"/>
    <property type="evidence" value="ECO:0007669"/>
    <property type="project" value="UniProtKB-KW"/>
</dbReference>
<dbReference type="Proteomes" id="UP000077266">
    <property type="component" value="Unassembled WGS sequence"/>
</dbReference>
<sequence length="339" mass="36767">MSRSYLVFVLSVLASVTYARPRSTSCREFVHNITASAVNRASDGSAIPVNGTWPLSFRYCEPRIQRDALQILLHGASYDKTYWDFPSDLSPYSYVRFAADRGYATLTYDRLGSGDSPHPDPIIVVQAPLQIAIAEEVIALARSGHLLPDGRGYSRIIHVGHSFGSVITTGVLASSPSAIDIAVLTGYAHHPVPAEIAATAMLTPARDVDPTRFGSLDPGYLTTLNSTTRAAVFYDSPGTFSPRILRRDEATKGTFATGELSHNVSSAPDFTGHVGAFIGEHDILNCDAGCTNVPNEPTFFPAATYEYTIIPRSGHCLNLHYTAQLTFASVHRFLSQHGF</sequence>
<dbReference type="EMBL" id="KV425984">
    <property type="protein sequence ID" value="KZV93768.1"/>
    <property type="molecule type" value="Genomic_DNA"/>
</dbReference>
<dbReference type="Pfam" id="PF12697">
    <property type="entry name" value="Abhydrolase_6"/>
    <property type="match status" value="1"/>
</dbReference>
<feature type="chain" id="PRO_5007859455" evidence="1">
    <location>
        <begin position="20"/>
        <end position="339"/>
    </location>
</feature>
<dbReference type="InterPro" id="IPR029058">
    <property type="entry name" value="AB_hydrolase_fold"/>
</dbReference>
<proteinExistence type="predicted"/>
<evidence type="ECO:0000313" key="3">
    <source>
        <dbReference type="EMBL" id="KZV93768.1"/>
    </source>
</evidence>
<organism evidence="3 4">
    <name type="scientific">Exidia glandulosa HHB12029</name>
    <dbReference type="NCBI Taxonomy" id="1314781"/>
    <lineage>
        <taxon>Eukaryota</taxon>
        <taxon>Fungi</taxon>
        <taxon>Dikarya</taxon>
        <taxon>Basidiomycota</taxon>
        <taxon>Agaricomycotina</taxon>
        <taxon>Agaricomycetes</taxon>
        <taxon>Auriculariales</taxon>
        <taxon>Exidiaceae</taxon>
        <taxon>Exidia</taxon>
    </lineage>
</organism>
<dbReference type="Gene3D" id="3.40.50.1820">
    <property type="entry name" value="alpha/beta hydrolase"/>
    <property type="match status" value="1"/>
</dbReference>
<reference evidence="3 4" key="1">
    <citation type="journal article" date="2016" name="Mol. Biol. Evol.">
        <title>Comparative Genomics of Early-Diverging Mushroom-Forming Fungi Provides Insights into the Origins of Lignocellulose Decay Capabilities.</title>
        <authorList>
            <person name="Nagy L.G."/>
            <person name="Riley R."/>
            <person name="Tritt A."/>
            <person name="Adam C."/>
            <person name="Daum C."/>
            <person name="Floudas D."/>
            <person name="Sun H."/>
            <person name="Yadav J.S."/>
            <person name="Pangilinan J."/>
            <person name="Larsson K.H."/>
            <person name="Matsuura K."/>
            <person name="Barry K."/>
            <person name="Labutti K."/>
            <person name="Kuo R."/>
            <person name="Ohm R.A."/>
            <person name="Bhattacharya S.S."/>
            <person name="Shirouzu T."/>
            <person name="Yoshinaga Y."/>
            <person name="Martin F.M."/>
            <person name="Grigoriev I.V."/>
            <person name="Hibbett D.S."/>
        </authorList>
    </citation>
    <scope>NUCLEOTIDE SEQUENCE [LARGE SCALE GENOMIC DNA]</scope>
    <source>
        <strain evidence="3 4">HHB12029</strain>
    </source>
</reference>
<protein>
    <submittedName>
        <fullName evidence="3">Alpha/beta-hydrolase</fullName>
    </submittedName>
</protein>
<evidence type="ECO:0000256" key="1">
    <source>
        <dbReference type="SAM" id="SignalP"/>
    </source>
</evidence>
<feature type="signal peptide" evidence="1">
    <location>
        <begin position="1"/>
        <end position="19"/>
    </location>
</feature>
<evidence type="ECO:0000259" key="2">
    <source>
        <dbReference type="Pfam" id="PF12697"/>
    </source>
</evidence>
<dbReference type="SUPFAM" id="SSF53474">
    <property type="entry name" value="alpha/beta-Hydrolases"/>
    <property type="match status" value="1"/>
</dbReference>
<dbReference type="OrthoDB" id="1743579at2759"/>
<keyword evidence="1" id="KW-0732">Signal</keyword>
<keyword evidence="3" id="KW-0378">Hydrolase</keyword>
<keyword evidence="4" id="KW-1185">Reference proteome</keyword>
<gene>
    <name evidence="3" type="ORF">EXIGLDRAFT_767751</name>
</gene>
<feature type="domain" description="AB hydrolase-1" evidence="2">
    <location>
        <begin position="71"/>
        <end position="321"/>
    </location>
</feature>
<evidence type="ECO:0000313" key="4">
    <source>
        <dbReference type="Proteomes" id="UP000077266"/>
    </source>
</evidence>
<dbReference type="AlphaFoldDB" id="A0A165IRD8"/>
<dbReference type="InterPro" id="IPR000073">
    <property type="entry name" value="AB_hydrolase_1"/>
</dbReference>
<dbReference type="InParanoid" id="A0A165IRD8"/>